<reference evidence="1 2" key="1">
    <citation type="submission" date="2021-06" db="EMBL/GenBank/DDBJ databases">
        <authorList>
            <person name="Palmer J.M."/>
        </authorList>
    </citation>
    <scope>NUCLEOTIDE SEQUENCE [LARGE SCALE GENOMIC DNA]</scope>
    <source>
        <strain evidence="1 2">GA_2019</strain>
        <tissue evidence="1">Muscle</tissue>
    </source>
</reference>
<protein>
    <submittedName>
        <fullName evidence="1">Uncharacterized protein</fullName>
    </submittedName>
</protein>
<accession>A0ABV0NXW2</accession>
<gene>
    <name evidence="1" type="ORF">GOODEAATRI_026452</name>
</gene>
<proteinExistence type="predicted"/>
<keyword evidence="2" id="KW-1185">Reference proteome</keyword>
<name>A0ABV0NXW2_9TELE</name>
<organism evidence="1 2">
    <name type="scientific">Goodea atripinnis</name>
    <dbReference type="NCBI Taxonomy" id="208336"/>
    <lineage>
        <taxon>Eukaryota</taxon>
        <taxon>Metazoa</taxon>
        <taxon>Chordata</taxon>
        <taxon>Craniata</taxon>
        <taxon>Vertebrata</taxon>
        <taxon>Euteleostomi</taxon>
        <taxon>Actinopterygii</taxon>
        <taxon>Neopterygii</taxon>
        <taxon>Teleostei</taxon>
        <taxon>Neoteleostei</taxon>
        <taxon>Acanthomorphata</taxon>
        <taxon>Ovalentaria</taxon>
        <taxon>Atherinomorphae</taxon>
        <taxon>Cyprinodontiformes</taxon>
        <taxon>Goodeidae</taxon>
        <taxon>Goodea</taxon>
    </lineage>
</organism>
<evidence type="ECO:0000313" key="2">
    <source>
        <dbReference type="Proteomes" id="UP001476798"/>
    </source>
</evidence>
<dbReference type="EMBL" id="JAHRIO010053253">
    <property type="protein sequence ID" value="MEQ2176282.1"/>
    <property type="molecule type" value="Genomic_DNA"/>
</dbReference>
<dbReference type="Proteomes" id="UP001476798">
    <property type="component" value="Unassembled WGS sequence"/>
</dbReference>
<evidence type="ECO:0000313" key="1">
    <source>
        <dbReference type="EMBL" id="MEQ2176282.1"/>
    </source>
</evidence>
<sequence>MSTTRSPLKGWHPYDYANVFTLPFLNMGKDFQFVSQPLLQAVFIVIVEAFMQSHRVGNSSLEDPSVESGLWVVSGLAAALGSPPGCLSATCPPTFGLPGPLERSSRVSTVFRGGW</sequence>
<comment type="caution">
    <text evidence="1">The sequence shown here is derived from an EMBL/GenBank/DDBJ whole genome shotgun (WGS) entry which is preliminary data.</text>
</comment>